<dbReference type="PANTHER" id="PTHR43111:SF1">
    <property type="entry name" value="ALDEHYDE DEHYDROGENASE B-RELATED"/>
    <property type="match status" value="1"/>
</dbReference>
<dbReference type="InterPro" id="IPR011966">
    <property type="entry name" value="PaaN-DH"/>
</dbReference>
<feature type="domain" description="MaoC-like" evidence="3">
    <location>
        <begin position="543"/>
        <end position="652"/>
    </location>
</feature>
<dbReference type="InterPro" id="IPR015590">
    <property type="entry name" value="Aldehyde_DH_dom"/>
</dbReference>
<organism evidence="4 5">
    <name type="scientific">Amylibacter marinus</name>
    <dbReference type="NCBI Taxonomy" id="1475483"/>
    <lineage>
        <taxon>Bacteria</taxon>
        <taxon>Pseudomonadati</taxon>
        <taxon>Pseudomonadota</taxon>
        <taxon>Alphaproteobacteria</taxon>
        <taxon>Rhodobacterales</taxon>
        <taxon>Paracoccaceae</taxon>
        <taxon>Amylibacter</taxon>
    </lineage>
</organism>
<dbReference type="InterPro" id="IPR029069">
    <property type="entry name" value="HotDog_dom_sf"/>
</dbReference>
<evidence type="ECO:0000256" key="1">
    <source>
        <dbReference type="ARBA" id="ARBA00023002"/>
    </source>
</evidence>
<dbReference type="Gene3D" id="3.10.129.10">
    <property type="entry name" value="Hotdog Thioesterase"/>
    <property type="match status" value="1"/>
</dbReference>
<gene>
    <name evidence="4" type="primary">paaZ</name>
    <name evidence="4" type="ORF">GCM10007939_14320</name>
</gene>
<dbReference type="Pfam" id="PF01575">
    <property type="entry name" value="MaoC_dehydratas"/>
    <property type="match status" value="1"/>
</dbReference>
<dbReference type="NCBIfam" id="NF008868">
    <property type="entry name" value="PRK11903.1"/>
    <property type="match status" value="1"/>
</dbReference>
<dbReference type="InterPro" id="IPR002539">
    <property type="entry name" value="MaoC-like_dom"/>
</dbReference>
<dbReference type="SUPFAM" id="SSF53720">
    <property type="entry name" value="ALDH-like"/>
    <property type="match status" value="1"/>
</dbReference>
<keyword evidence="1" id="KW-0560">Oxidoreductase</keyword>
<dbReference type="RefSeq" id="WP_284377269.1">
    <property type="nucleotide sequence ID" value="NZ_BSNN01000004.1"/>
</dbReference>
<dbReference type="Proteomes" id="UP001156694">
    <property type="component" value="Unassembled WGS sequence"/>
</dbReference>
<dbReference type="Gene3D" id="3.40.309.10">
    <property type="entry name" value="Aldehyde Dehydrogenase, Chain A, domain 2"/>
    <property type="match status" value="1"/>
</dbReference>
<dbReference type="Gene3D" id="3.40.605.10">
    <property type="entry name" value="Aldehyde Dehydrogenase, Chain A, domain 1"/>
    <property type="match status" value="1"/>
</dbReference>
<evidence type="ECO:0000313" key="4">
    <source>
        <dbReference type="EMBL" id="GLQ35149.1"/>
    </source>
</evidence>
<comment type="caution">
    <text evidence="4">The sequence shown here is derived from an EMBL/GenBank/DDBJ whole genome shotgun (WGS) entry which is preliminary data.</text>
</comment>
<dbReference type="CDD" id="cd07128">
    <property type="entry name" value="ALDH_MaoC-N"/>
    <property type="match status" value="1"/>
</dbReference>
<dbReference type="SUPFAM" id="SSF54637">
    <property type="entry name" value="Thioesterase/thiol ester dehydrase-isomerase"/>
    <property type="match status" value="1"/>
</dbReference>
<dbReference type="InterPro" id="IPR016162">
    <property type="entry name" value="Ald_DH_N"/>
</dbReference>
<dbReference type="PANTHER" id="PTHR43111">
    <property type="entry name" value="ALDEHYDE DEHYDROGENASE B-RELATED"/>
    <property type="match status" value="1"/>
</dbReference>
<feature type="domain" description="Aldehyde dehydrogenase" evidence="2">
    <location>
        <begin position="14"/>
        <end position="504"/>
    </location>
</feature>
<dbReference type="Pfam" id="PF00171">
    <property type="entry name" value="Aldedh"/>
    <property type="match status" value="1"/>
</dbReference>
<keyword evidence="5" id="KW-1185">Reference proteome</keyword>
<dbReference type="EMBL" id="BSNN01000004">
    <property type="protein sequence ID" value="GLQ35149.1"/>
    <property type="molecule type" value="Genomic_DNA"/>
</dbReference>
<proteinExistence type="predicted"/>
<accession>A0ABQ5VVI2</accession>
<evidence type="ECO:0000259" key="3">
    <source>
        <dbReference type="Pfam" id="PF01575"/>
    </source>
</evidence>
<dbReference type="InterPro" id="IPR016161">
    <property type="entry name" value="Ald_DH/histidinol_DH"/>
</dbReference>
<protein>
    <submittedName>
        <fullName evidence="4">Bifunctional aldehyde dehydrogenase/enoyl-CoA hydratase</fullName>
    </submittedName>
</protein>
<name>A0ABQ5VVI2_9RHOB</name>
<evidence type="ECO:0000313" key="5">
    <source>
        <dbReference type="Proteomes" id="UP001156694"/>
    </source>
</evidence>
<dbReference type="NCBIfam" id="TIGR02278">
    <property type="entry name" value="PaaN-DH"/>
    <property type="match status" value="1"/>
</dbReference>
<sequence>MGLMQLNSFAGGKWIAPSGQTRLIKSAITGETIAQAGSDALDFQDMLDFARNTGGPALREMTFHGRARLLKALALHLNNHRDELYQLSYQTGATLADSKIDIDGGIGTMLVFASKGRREMPDDRVYSDGNTEVLSRNGTFLGQHVCTPLHGAAVHINAFNFPVWGMLEKLAPTLLAGVPAIIKPATDTSYVTEACVRIMVESGIFPEGSFQLIMGGTGDLLDRLGCQDVVSFTGSAHTALSLRSNPNILRNSIRFVAEQDSLNASVLGPDVTPDAPEFDLFVKEAVREITTKAGQKCTAIRRIMAPANLVDPIIAAISAKLDKNTIGDPANSATRMGALASAAQAADVLEKAAIIETEATRVYGDPNACDVVGEGLEGGAFVAPMLFHCADPDSAEQVHATEAFGPVATVMPYRDLAHAGELLNRGGGSLVASVITHDPSVARKMVETSAAFHGRLYFNNRDSMGESTGHGSPLPHMVHGGPGRAGGGEEMGGVRGVMHYMQRTAIQGSPDILSAVGGTWIKGATRKTEAAHPFTRNFDQLSIGESIMAGPRTITLEDIEHFAHFTGDTFYAHMDEDAAAANPFFPGRVAHGYLLLSFAAGMFVEPNPGPVLANTGLEGLSFQKPVSAGDAISVTLTVQKKTKRTDTYGEVRWNVLLSNQDDEQVAEYTLLTMNEYAPITEE</sequence>
<evidence type="ECO:0000259" key="2">
    <source>
        <dbReference type="Pfam" id="PF00171"/>
    </source>
</evidence>
<reference evidence="5" key="1">
    <citation type="journal article" date="2019" name="Int. J. Syst. Evol. Microbiol.">
        <title>The Global Catalogue of Microorganisms (GCM) 10K type strain sequencing project: providing services to taxonomists for standard genome sequencing and annotation.</title>
        <authorList>
            <consortium name="The Broad Institute Genomics Platform"/>
            <consortium name="The Broad Institute Genome Sequencing Center for Infectious Disease"/>
            <person name="Wu L."/>
            <person name="Ma J."/>
        </authorList>
    </citation>
    <scope>NUCLEOTIDE SEQUENCE [LARGE SCALE GENOMIC DNA]</scope>
    <source>
        <strain evidence="5">NBRC 110140</strain>
    </source>
</reference>
<dbReference type="InterPro" id="IPR016163">
    <property type="entry name" value="Ald_DH_C"/>
</dbReference>